<reference evidence="1 2" key="1">
    <citation type="submission" date="2015-11" db="EMBL/GenBank/DDBJ databases">
        <authorList>
            <consortium name="Pathogen Informatics"/>
        </authorList>
    </citation>
    <scope>NUCLEOTIDE SEQUENCE [LARGE SCALE GENOMIC DNA]</scope>
    <source>
        <strain evidence="1 2">007A-0283</strain>
    </source>
</reference>
<dbReference type="Proteomes" id="UP000052245">
    <property type="component" value="Unassembled WGS sequence"/>
</dbReference>
<name>A0A9W5EXE5_CAMHY</name>
<proteinExistence type="predicted"/>
<dbReference type="EMBL" id="FAVC01000009">
    <property type="protein sequence ID" value="CUU92456.1"/>
    <property type="molecule type" value="Genomic_DNA"/>
</dbReference>
<evidence type="ECO:0000313" key="2">
    <source>
        <dbReference type="Proteomes" id="UP000052245"/>
    </source>
</evidence>
<organism evidence="1 2">
    <name type="scientific">Campylobacter hyointestinalis subsp. hyointestinalis</name>
    <dbReference type="NCBI Taxonomy" id="91352"/>
    <lineage>
        <taxon>Bacteria</taxon>
        <taxon>Pseudomonadati</taxon>
        <taxon>Campylobacterota</taxon>
        <taxon>Epsilonproteobacteria</taxon>
        <taxon>Campylobacterales</taxon>
        <taxon>Campylobacteraceae</taxon>
        <taxon>Campylobacter</taxon>
    </lineage>
</organism>
<dbReference type="AlphaFoldDB" id="A0A9W5EXE5"/>
<accession>A0A9W5EXE5</accession>
<gene>
    <name evidence="1" type="ORF">ERS739223_01953</name>
</gene>
<comment type="caution">
    <text evidence="1">The sequence shown here is derived from an EMBL/GenBank/DDBJ whole genome shotgun (WGS) entry which is preliminary data.</text>
</comment>
<evidence type="ECO:0000313" key="1">
    <source>
        <dbReference type="EMBL" id="CUU92456.1"/>
    </source>
</evidence>
<sequence length="57" mass="6198">MANPTLTFGVDLSEFNSAFNKINKTATTLSDALDKNIKTATTAIKNANHKKFKILKG</sequence>
<protein>
    <submittedName>
        <fullName evidence="1">Uncharacterized protein</fullName>
    </submittedName>
</protein>